<proteinExistence type="predicted"/>
<dbReference type="EMBL" id="LS398110">
    <property type="protein sequence ID" value="SPP91226.1"/>
    <property type="molecule type" value="Genomic_DNA"/>
</dbReference>
<feature type="region of interest" description="Disordered" evidence="1">
    <location>
        <begin position="1"/>
        <end position="20"/>
    </location>
</feature>
<accession>A0A2U3PPZ7</accession>
<dbReference type="Proteomes" id="UP000246085">
    <property type="component" value="Chromosome BRAD3257"/>
</dbReference>
<protein>
    <submittedName>
        <fullName evidence="2">Uncharacterized protein</fullName>
    </submittedName>
</protein>
<organism evidence="2 3">
    <name type="scientific">Bradyrhizobium vignae</name>
    <dbReference type="NCBI Taxonomy" id="1549949"/>
    <lineage>
        <taxon>Bacteria</taxon>
        <taxon>Pseudomonadati</taxon>
        <taxon>Pseudomonadota</taxon>
        <taxon>Alphaproteobacteria</taxon>
        <taxon>Hyphomicrobiales</taxon>
        <taxon>Nitrobacteraceae</taxon>
        <taxon>Bradyrhizobium</taxon>
    </lineage>
</organism>
<name>A0A2U3PPZ7_9BRAD</name>
<gene>
    <name evidence="2" type="ORF">BRAD3257_0048</name>
</gene>
<dbReference type="KEGG" id="bvz:BRAD3257_0048"/>
<dbReference type="AlphaFoldDB" id="A0A2U3PPZ7"/>
<evidence type="ECO:0000313" key="3">
    <source>
        <dbReference type="Proteomes" id="UP000246085"/>
    </source>
</evidence>
<evidence type="ECO:0000313" key="2">
    <source>
        <dbReference type="EMBL" id="SPP91226.1"/>
    </source>
</evidence>
<sequence>MGWMAGKIRPSHSRNLSSKKSERFGKIWTYRERWIVSTR</sequence>
<evidence type="ECO:0000256" key="1">
    <source>
        <dbReference type="SAM" id="MobiDB-lite"/>
    </source>
</evidence>
<reference evidence="2 3" key="1">
    <citation type="submission" date="2018-03" db="EMBL/GenBank/DDBJ databases">
        <authorList>
            <person name="Gully D."/>
        </authorList>
    </citation>
    <scope>NUCLEOTIDE SEQUENCE [LARGE SCALE GENOMIC DNA]</scope>
    <source>
        <strain evidence="2">ORS3257</strain>
    </source>
</reference>